<evidence type="ECO:0000313" key="3">
    <source>
        <dbReference type="Proteomes" id="UP000054537"/>
    </source>
</evidence>
<accession>A0A0A6XBJ7</accession>
<dbReference type="Pfam" id="PF13569">
    <property type="entry name" value="DUF4132"/>
    <property type="match status" value="1"/>
</dbReference>
<gene>
    <name evidence="2" type="ORF">MB27_10125</name>
</gene>
<dbReference type="Proteomes" id="UP000054537">
    <property type="component" value="Unassembled WGS sequence"/>
</dbReference>
<dbReference type="InterPro" id="IPR025406">
    <property type="entry name" value="DUF4132"/>
</dbReference>
<proteinExistence type="predicted"/>
<evidence type="ECO:0000313" key="2">
    <source>
        <dbReference type="EMBL" id="KHD77477.1"/>
    </source>
</evidence>
<dbReference type="EMBL" id="JRTT01000010">
    <property type="protein sequence ID" value="KHD77477.1"/>
    <property type="molecule type" value="Genomic_DNA"/>
</dbReference>
<organism evidence="2 3">
    <name type="scientific">Actinoplanes utahensis</name>
    <dbReference type="NCBI Taxonomy" id="1869"/>
    <lineage>
        <taxon>Bacteria</taxon>
        <taxon>Bacillati</taxon>
        <taxon>Actinomycetota</taxon>
        <taxon>Actinomycetes</taxon>
        <taxon>Micromonosporales</taxon>
        <taxon>Micromonosporaceae</taxon>
        <taxon>Actinoplanes</taxon>
    </lineage>
</organism>
<dbReference type="STRING" id="1869.MB27_10125"/>
<reference evidence="2 3" key="1">
    <citation type="submission" date="2014-10" db="EMBL/GenBank/DDBJ databases">
        <title>Draft genome sequence of Actinoplanes utahensis NRRL 12052.</title>
        <authorList>
            <person name="Velasco-Bucheli B."/>
            <person name="del Cerro C."/>
            <person name="Hormigo D."/>
            <person name="Garcia J.L."/>
            <person name="Acebal C."/>
            <person name="Arroyo M."/>
            <person name="de la Mata I."/>
        </authorList>
    </citation>
    <scope>NUCLEOTIDE SEQUENCE [LARGE SCALE GENOMIC DNA]</scope>
    <source>
        <strain evidence="2 3">NRRL 12052</strain>
    </source>
</reference>
<dbReference type="AlphaFoldDB" id="A0A0A6XBJ7"/>
<comment type="caution">
    <text evidence="2">The sequence shown here is derived from an EMBL/GenBank/DDBJ whole genome shotgun (WGS) entry which is preliminary data.</text>
</comment>
<dbReference type="eggNOG" id="COG3831">
    <property type="taxonomic scope" value="Bacteria"/>
</dbReference>
<evidence type="ECO:0000259" key="1">
    <source>
        <dbReference type="Pfam" id="PF13569"/>
    </source>
</evidence>
<name>A0A0A6XBJ7_ACTUT</name>
<sequence length="738" mass="79344">MDDGTAAGPVDDGAAAEPAVMVWADGERDRWLARAAALDPGVHEPAWSTTGGGTYPVPAQMLWAIARGPDEVARDVIARTRLRGLRQRVDLGRVVIARFGIDALDHAVTEAEGSPDQLGMLLLPFRAPRIAPLAAGWLRHLGSARLWARLWLRRHPETAVRALLPAATGKPGRVRQQAEDALHFLTTAGHGEIDIVAGYARGGPAGIDSGVRALFAVPPGFAVPPQATHTARKGGDPAWTCPEGLPEIRLTDGGALPEDEVAALIAGLREARLEDPPEPAPGDPEPAGSEQPLVVEAPAAAQPMVRAPEPEVEKLIARCDRASLAAFGRALLDEWLTADMPAAQAWVLLAQAHVGDDTTMDRLAPLVRGWPPKSRYLRAIDGHAVLATMGTDVSLRHLLAIEENMSGGAMNERATVYLTQAAARRGLSVTQLADRLAVTHGLDTGIPMDYGTRAFTVTVDEKLSPQVVAADGRVLARPPKPGAKDTRPEAYQWFLQFKKELRATVAGHVARLRKDMTRHRFRPARDLPAVVLPHPLLGPLARRLLWGEYDAANRLVRALRIAEDGSFADLDDSTATVDGDTPIGIPHPAELGADLADWRQIFVDYEILQPFPQVHRPAVSLTGSQRAATGLPGWGPVAPERILELVREQWTGNAEYSAAPHTRITRDLPGGHTLVVDFAPGVPATGNPVAAGPQRIVEIWADHRWSDHLQRARRTPMGVCDPAALSEALVELYPGVIV</sequence>
<protein>
    <recommendedName>
        <fullName evidence="1">DUF4132 domain-containing protein</fullName>
    </recommendedName>
</protein>
<feature type="domain" description="DUF4132" evidence="1">
    <location>
        <begin position="472"/>
        <end position="629"/>
    </location>
</feature>
<keyword evidence="3" id="KW-1185">Reference proteome</keyword>